<dbReference type="PANTHER" id="PTHR35371:SF1">
    <property type="entry name" value="BLR7753 PROTEIN"/>
    <property type="match status" value="1"/>
</dbReference>
<dbReference type="OrthoDB" id="513661at2"/>
<evidence type="ECO:0000256" key="1">
    <source>
        <dbReference type="ARBA" id="ARBA00004370"/>
    </source>
</evidence>
<accession>A0A5C8P0S1</accession>
<name>A0A5C8P0S1_9BURK</name>
<comment type="subcellular location">
    <subcellularLocation>
        <location evidence="1">Membrane</location>
    </subcellularLocation>
</comment>
<keyword evidence="3 5" id="KW-1133">Transmembrane helix</keyword>
<reference evidence="6 7" key="1">
    <citation type="submission" date="2019-06" db="EMBL/GenBank/DDBJ databases">
        <title>Quisquiliibacterium sp. nov., isolated from a maize field.</title>
        <authorList>
            <person name="Lin S.-Y."/>
            <person name="Tsai C.-F."/>
            <person name="Young C.-C."/>
        </authorList>
    </citation>
    <scope>NUCLEOTIDE SEQUENCE [LARGE SCALE GENOMIC DNA]</scope>
    <source>
        <strain evidence="6 7">CC-CFT501</strain>
    </source>
</reference>
<proteinExistence type="predicted"/>
<evidence type="ECO:0000256" key="2">
    <source>
        <dbReference type="ARBA" id="ARBA00022692"/>
    </source>
</evidence>
<dbReference type="GO" id="GO:0016020">
    <property type="term" value="C:membrane"/>
    <property type="evidence" value="ECO:0007669"/>
    <property type="project" value="UniProtKB-SubCell"/>
</dbReference>
<protein>
    <recommendedName>
        <fullName evidence="8">MAPEG family protein</fullName>
    </recommendedName>
</protein>
<evidence type="ECO:0000313" key="6">
    <source>
        <dbReference type="EMBL" id="TXL67209.1"/>
    </source>
</evidence>
<comment type="caution">
    <text evidence="6">The sequence shown here is derived from an EMBL/GenBank/DDBJ whole genome shotgun (WGS) entry which is preliminary data.</text>
</comment>
<evidence type="ECO:0000256" key="5">
    <source>
        <dbReference type="SAM" id="Phobius"/>
    </source>
</evidence>
<evidence type="ECO:0000313" key="7">
    <source>
        <dbReference type="Proteomes" id="UP000321548"/>
    </source>
</evidence>
<sequence length="125" mass="13556">MSFSIVCLIIAAILPIACAAIAKWGLRDYDNRNPRAWLAAQSGHRARAVAAQANSWEAFPVFAAGLLVAMQAGASPLAVDLLSGFFVASRIAYIWLYVSDRATARSIVWTFGFLASLTLYFAALW</sequence>
<organism evidence="6 7">
    <name type="scientific">Zeimonas arvi</name>
    <dbReference type="NCBI Taxonomy" id="2498847"/>
    <lineage>
        <taxon>Bacteria</taxon>
        <taxon>Pseudomonadati</taxon>
        <taxon>Pseudomonadota</taxon>
        <taxon>Betaproteobacteria</taxon>
        <taxon>Burkholderiales</taxon>
        <taxon>Burkholderiaceae</taxon>
        <taxon>Zeimonas</taxon>
    </lineage>
</organism>
<evidence type="ECO:0008006" key="8">
    <source>
        <dbReference type="Google" id="ProtNLM"/>
    </source>
</evidence>
<gene>
    <name evidence="6" type="ORF">FHP08_06260</name>
</gene>
<dbReference type="Gene3D" id="1.20.120.550">
    <property type="entry name" value="Membrane associated eicosanoid/glutathione metabolism-like domain"/>
    <property type="match status" value="1"/>
</dbReference>
<feature type="transmembrane region" description="Helical" evidence="5">
    <location>
        <begin position="77"/>
        <end position="98"/>
    </location>
</feature>
<keyword evidence="4 5" id="KW-0472">Membrane</keyword>
<dbReference type="PANTHER" id="PTHR35371">
    <property type="entry name" value="INNER MEMBRANE PROTEIN"/>
    <property type="match status" value="1"/>
</dbReference>
<dbReference type="InterPro" id="IPR023352">
    <property type="entry name" value="MAPEG-like_dom_sf"/>
</dbReference>
<dbReference type="RefSeq" id="WP_147703458.1">
    <property type="nucleotide sequence ID" value="NZ_VDUY01000002.1"/>
</dbReference>
<dbReference type="AlphaFoldDB" id="A0A5C8P0S1"/>
<dbReference type="EMBL" id="VDUY01000002">
    <property type="protein sequence ID" value="TXL67209.1"/>
    <property type="molecule type" value="Genomic_DNA"/>
</dbReference>
<evidence type="ECO:0000256" key="3">
    <source>
        <dbReference type="ARBA" id="ARBA00022989"/>
    </source>
</evidence>
<dbReference type="InterPro" id="IPR001129">
    <property type="entry name" value="Membr-assoc_MAPEG"/>
</dbReference>
<dbReference type="Proteomes" id="UP000321548">
    <property type="component" value="Unassembled WGS sequence"/>
</dbReference>
<dbReference type="Pfam" id="PF01124">
    <property type="entry name" value="MAPEG"/>
    <property type="match status" value="1"/>
</dbReference>
<evidence type="ECO:0000256" key="4">
    <source>
        <dbReference type="ARBA" id="ARBA00023136"/>
    </source>
</evidence>
<keyword evidence="7" id="KW-1185">Reference proteome</keyword>
<dbReference type="SUPFAM" id="SSF161084">
    <property type="entry name" value="MAPEG domain-like"/>
    <property type="match status" value="1"/>
</dbReference>
<keyword evidence="2 5" id="KW-0812">Transmembrane</keyword>
<feature type="transmembrane region" description="Helical" evidence="5">
    <location>
        <begin position="107"/>
        <end position="124"/>
    </location>
</feature>